<comment type="caution">
    <text evidence="3">The sequence shown here is derived from an EMBL/GenBank/DDBJ whole genome shotgun (WGS) entry which is preliminary data.</text>
</comment>
<dbReference type="Pfam" id="PF14279">
    <property type="entry name" value="HNH_5"/>
    <property type="match status" value="1"/>
</dbReference>
<reference evidence="4" key="1">
    <citation type="journal article" date="2023" name="Commun. Biol.">
        <title>Genome analysis of Parmales, the sister group of diatoms, reveals the evolutionary specialization of diatoms from phago-mixotrophs to photoautotrophs.</title>
        <authorList>
            <person name="Ban H."/>
            <person name="Sato S."/>
            <person name="Yoshikawa S."/>
            <person name="Yamada K."/>
            <person name="Nakamura Y."/>
            <person name="Ichinomiya M."/>
            <person name="Sato N."/>
            <person name="Blanc-Mathieu R."/>
            <person name="Endo H."/>
            <person name="Kuwata A."/>
            <person name="Ogata H."/>
        </authorList>
    </citation>
    <scope>NUCLEOTIDE SEQUENCE [LARGE SCALE GENOMIC DNA]</scope>
    <source>
        <strain evidence="4">NIES 3699</strain>
    </source>
</reference>
<feature type="chain" id="PRO_5040869237" description="HNH nuclease domain-containing protein" evidence="1">
    <location>
        <begin position="23"/>
        <end position="281"/>
    </location>
</feature>
<dbReference type="PANTHER" id="PTHR33877:SF2">
    <property type="entry name" value="OS07G0170200 PROTEIN"/>
    <property type="match status" value="1"/>
</dbReference>
<dbReference type="InterPro" id="IPR052892">
    <property type="entry name" value="NA-targeting_endonuclease"/>
</dbReference>
<feature type="domain" description="HNH nuclease" evidence="2">
    <location>
        <begin position="169"/>
        <end position="222"/>
    </location>
</feature>
<dbReference type="SMART" id="SM00507">
    <property type="entry name" value="HNHc"/>
    <property type="match status" value="1"/>
</dbReference>
<accession>A0A9W7C087</accession>
<dbReference type="CDD" id="cd00085">
    <property type="entry name" value="HNHc"/>
    <property type="match status" value="1"/>
</dbReference>
<gene>
    <name evidence="3" type="ORF">TrVE_jg7608</name>
</gene>
<evidence type="ECO:0000259" key="2">
    <source>
        <dbReference type="SMART" id="SM00507"/>
    </source>
</evidence>
<proteinExistence type="predicted"/>
<protein>
    <recommendedName>
        <fullName evidence="2">HNH nuclease domain-containing protein</fullName>
    </recommendedName>
</protein>
<evidence type="ECO:0000256" key="1">
    <source>
        <dbReference type="SAM" id="SignalP"/>
    </source>
</evidence>
<keyword evidence="4" id="KW-1185">Reference proteome</keyword>
<dbReference type="PANTHER" id="PTHR33877">
    <property type="entry name" value="SLL1193 PROTEIN"/>
    <property type="match status" value="1"/>
</dbReference>
<name>A0A9W7C087_9STRA</name>
<dbReference type="Proteomes" id="UP001165160">
    <property type="component" value="Unassembled WGS sequence"/>
</dbReference>
<dbReference type="InterPro" id="IPR003615">
    <property type="entry name" value="HNH_nuc"/>
</dbReference>
<feature type="signal peptide" evidence="1">
    <location>
        <begin position="1"/>
        <end position="22"/>
    </location>
</feature>
<dbReference type="InterPro" id="IPR029471">
    <property type="entry name" value="HNH_5"/>
</dbReference>
<dbReference type="EMBL" id="BRXX01000191">
    <property type="protein sequence ID" value="GMH96892.1"/>
    <property type="molecule type" value="Genomic_DNA"/>
</dbReference>
<dbReference type="Gene3D" id="1.10.30.50">
    <property type="match status" value="1"/>
</dbReference>
<sequence length="281" mass="31273">MVFSRFMLLLLCLLGLGDFGDCYRPGGTGGSRSGRVTRKTKRAGHIPKHKKKFEVNDTLARSGSLYNKQSAPSQAVPPEAGGLNGLSSSSLSYSSYPALVLNADYQPLSLLPLSLWSWQEAIKAVFSGRVTVVDSYDYIIRGVGLSVPLPSVIALHDYIPEATKKAPAFTRRNVFLRDSYKCQYCSSKFPPRDLTLDHVIPRCDGGRLDWSNAVSCCKVCNGRKGCKSLKECENMGMKLRRKPVQPTMRELNAKAGKLLPRQVHETWKVYLEHSWGDDKEQ</sequence>
<evidence type="ECO:0000313" key="3">
    <source>
        <dbReference type="EMBL" id="GMH96892.1"/>
    </source>
</evidence>
<evidence type="ECO:0000313" key="4">
    <source>
        <dbReference type="Proteomes" id="UP001165160"/>
    </source>
</evidence>
<dbReference type="AlphaFoldDB" id="A0A9W7C087"/>
<organism evidence="3 4">
    <name type="scientific">Triparma verrucosa</name>
    <dbReference type="NCBI Taxonomy" id="1606542"/>
    <lineage>
        <taxon>Eukaryota</taxon>
        <taxon>Sar</taxon>
        <taxon>Stramenopiles</taxon>
        <taxon>Ochrophyta</taxon>
        <taxon>Bolidophyceae</taxon>
        <taxon>Parmales</taxon>
        <taxon>Triparmaceae</taxon>
        <taxon>Triparma</taxon>
    </lineage>
</organism>
<keyword evidence="1" id="KW-0732">Signal</keyword>